<dbReference type="SUPFAM" id="SSF55021">
    <property type="entry name" value="ACT-like"/>
    <property type="match status" value="1"/>
</dbReference>
<evidence type="ECO:0000313" key="13">
    <source>
        <dbReference type="EMBL" id="TNC31303.1"/>
    </source>
</evidence>
<dbReference type="SUPFAM" id="SSF48179">
    <property type="entry name" value="6-phosphogluconate dehydrogenase C-terminal domain-like"/>
    <property type="match status" value="1"/>
</dbReference>
<keyword evidence="10" id="KW-0472">Membrane</keyword>
<evidence type="ECO:0000259" key="12">
    <source>
        <dbReference type="PROSITE" id="PS51671"/>
    </source>
</evidence>
<feature type="domain" description="Prephenate/arogenate dehydrogenase" evidence="11">
    <location>
        <begin position="12"/>
        <end position="290"/>
    </location>
</feature>
<gene>
    <name evidence="13" type="ORF">FHE65_32035</name>
</gene>
<dbReference type="InterPro" id="IPR008927">
    <property type="entry name" value="6-PGluconate_DH-like_C_sf"/>
</dbReference>
<feature type="transmembrane region" description="Helical" evidence="10">
    <location>
        <begin position="12"/>
        <end position="31"/>
    </location>
</feature>
<dbReference type="GO" id="GO:0004665">
    <property type="term" value="F:prephenate dehydrogenase (NADP+) activity"/>
    <property type="evidence" value="ECO:0007669"/>
    <property type="project" value="InterPro"/>
</dbReference>
<dbReference type="SUPFAM" id="SSF51735">
    <property type="entry name" value="NAD(P)-binding Rossmann-fold domains"/>
    <property type="match status" value="1"/>
</dbReference>
<keyword evidence="8" id="KW-0028">Amino-acid biosynthesis</keyword>
<dbReference type="Pfam" id="PF02153">
    <property type="entry name" value="PDH_N"/>
    <property type="match status" value="1"/>
</dbReference>
<comment type="similarity">
    <text evidence="2">Belongs to the prephenate/arogenate dehydrogenase family.</text>
</comment>
<keyword evidence="10" id="KW-1133">Transmembrane helix</keyword>
<organism evidence="13 14">
    <name type="scientific">Mumia zhuanghuii</name>
    <dbReference type="NCBI Taxonomy" id="2585211"/>
    <lineage>
        <taxon>Bacteria</taxon>
        <taxon>Bacillati</taxon>
        <taxon>Actinomycetota</taxon>
        <taxon>Actinomycetes</taxon>
        <taxon>Propionibacteriales</taxon>
        <taxon>Nocardioidaceae</taxon>
        <taxon>Mumia</taxon>
    </lineage>
</organism>
<keyword evidence="10" id="KW-0812">Transmembrane</keyword>
<name>A0A5C4M9J1_9ACTN</name>
<dbReference type="InterPro" id="IPR036291">
    <property type="entry name" value="NAD(P)-bd_dom_sf"/>
</dbReference>
<dbReference type="GO" id="GO:0070403">
    <property type="term" value="F:NAD+ binding"/>
    <property type="evidence" value="ECO:0007669"/>
    <property type="project" value="InterPro"/>
</dbReference>
<comment type="caution">
    <text evidence="13">The sequence shown here is derived from an EMBL/GenBank/DDBJ whole genome shotgun (WGS) entry which is preliminary data.</text>
</comment>
<dbReference type="OrthoDB" id="9802008at2"/>
<sequence length="360" mass="37660">MSPDASPPTLAGPVLIIGCGLVGTSVGLALARVGAAVHLRDAQPEHARTAQMLGAGTTEPPESVSLVVVAVPPDFVAEVVAGALAEWPTAVVTDVASVKLPPLEALASAGTEGLERYVGSHPMAGSERSGPTAASETLFEGRAWAVTPHAAVADTALHQVRELARAVGATLVEMPPDEHDLAVARVSHLPQVMSVLTASRLHGGPADHLALAGQGLRDVTRIAASDPVLWRQILHANRLPLVELLRGVRDDLDELLDGIERGQVIEDVLGRGVAGTRLIPGKHGEESTPALTSVFVQVPDQPGELGRLFRDAGESGVNIEDLRIDHDLGRPVGVAEIAVRSERAEELTSALTERGWTTYL</sequence>
<keyword evidence="6 13" id="KW-0560">Oxidoreductase</keyword>
<dbReference type="EMBL" id="VDFR01000206">
    <property type="protein sequence ID" value="TNC31303.1"/>
    <property type="molecule type" value="Genomic_DNA"/>
</dbReference>
<evidence type="ECO:0000256" key="6">
    <source>
        <dbReference type="ARBA" id="ARBA00023002"/>
    </source>
</evidence>
<dbReference type="EC" id="1.3.1.12" evidence="3"/>
<dbReference type="InterPro" id="IPR046825">
    <property type="entry name" value="PDH_C"/>
</dbReference>
<dbReference type="NCBIfam" id="NF005111">
    <property type="entry name" value="PRK06545.2-3"/>
    <property type="match status" value="1"/>
</dbReference>
<evidence type="ECO:0000259" key="11">
    <source>
        <dbReference type="PROSITE" id="PS51176"/>
    </source>
</evidence>
<reference evidence="13 14" key="1">
    <citation type="submission" date="2019-05" db="EMBL/GenBank/DDBJ databases">
        <title>Mumia sp. nov., isolated from the intestinal contents of plateau pika (Ochotona curzoniae) in the Qinghai-Tibet plateau of China.</title>
        <authorList>
            <person name="Tian Z."/>
        </authorList>
    </citation>
    <scope>NUCLEOTIDE SEQUENCE [LARGE SCALE GENOMIC DNA]</scope>
    <source>
        <strain evidence="14">527</strain>
    </source>
</reference>
<dbReference type="InterPro" id="IPR002912">
    <property type="entry name" value="ACT_dom"/>
</dbReference>
<dbReference type="NCBIfam" id="NF005112">
    <property type="entry name" value="PRK06545.2-4"/>
    <property type="match status" value="1"/>
</dbReference>
<dbReference type="InterPro" id="IPR046826">
    <property type="entry name" value="PDH_N"/>
</dbReference>
<dbReference type="AlphaFoldDB" id="A0A5C4M9J1"/>
<accession>A0A5C4M9J1</accession>
<dbReference type="PANTHER" id="PTHR21363">
    <property type="entry name" value="PREPHENATE DEHYDROGENASE"/>
    <property type="match status" value="1"/>
</dbReference>
<dbReference type="Pfam" id="PF20463">
    <property type="entry name" value="PDH_C"/>
    <property type="match status" value="1"/>
</dbReference>
<evidence type="ECO:0000256" key="7">
    <source>
        <dbReference type="ARBA" id="ARBA00023027"/>
    </source>
</evidence>
<dbReference type="PANTHER" id="PTHR21363:SF0">
    <property type="entry name" value="PREPHENATE DEHYDROGENASE [NADP(+)]"/>
    <property type="match status" value="1"/>
</dbReference>
<dbReference type="UniPathway" id="UPA00122">
    <property type="reaction ID" value="UER00961"/>
</dbReference>
<dbReference type="InterPro" id="IPR045865">
    <property type="entry name" value="ACT-like_dom_sf"/>
</dbReference>
<comment type="catalytic activity">
    <reaction evidence="9">
        <text>prephenate + NAD(+) = 3-(4-hydroxyphenyl)pyruvate + CO2 + NADH</text>
        <dbReference type="Rhea" id="RHEA:13869"/>
        <dbReference type="ChEBI" id="CHEBI:16526"/>
        <dbReference type="ChEBI" id="CHEBI:29934"/>
        <dbReference type="ChEBI" id="CHEBI:36242"/>
        <dbReference type="ChEBI" id="CHEBI:57540"/>
        <dbReference type="ChEBI" id="CHEBI:57945"/>
        <dbReference type="EC" id="1.3.1.12"/>
    </reaction>
</comment>
<dbReference type="InterPro" id="IPR050812">
    <property type="entry name" value="Preph/Arog_dehydrog"/>
</dbReference>
<evidence type="ECO:0000313" key="14">
    <source>
        <dbReference type="Proteomes" id="UP000306740"/>
    </source>
</evidence>
<comment type="pathway">
    <text evidence="1">Amino-acid biosynthesis; L-tyrosine biosynthesis; (4-hydroxyphenyl)pyruvate from prephenate (NAD(+) route): step 1/1.</text>
</comment>
<dbReference type="Proteomes" id="UP000306740">
    <property type="component" value="Unassembled WGS sequence"/>
</dbReference>
<keyword evidence="7" id="KW-0520">NAD</keyword>
<dbReference type="Gene3D" id="1.10.3660.10">
    <property type="entry name" value="6-phosphogluconate dehydrogenase C-terminal like domain"/>
    <property type="match status" value="1"/>
</dbReference>
<dbReference type="Gene3D" id="3.40.50.720">
    <property type="entry name" value="NAD(P)-binding Rossmann-like Domain"/>
    <property type="match status" value="1"/>
</dbReference>
<dbReference type="GO" id="GO:0006571">
    <property type="term" value="P:tyrosine biosynthetic process"/>
    <property type="evidence" value="ECO:0007669"/>
    <property type="project" value="UniProtKB-UniPathway"/>
</dbReference>
<proteinExistence type="inferred from homology"/>
<evidence type="ECO:0000256" key="3">
    <source>
        <dbReference type="ARBA" id="ARBA00012068"/>
    </source>
</evidence>
<dbReference type="InterPro" id="IPR003099">
    <property type="entry name" value="Prephen_DH"/>
</dbReference>
<dbReference type="RefSeq" id="WP_139107192.1">
    <property type="nucleotide sequence ID" value="NZ_VDFR01000206.1"/>
</dbReference>
<keyword evidence="8" id="KW-0057">Aromatic amino acid biosynthesis</keyword>
<evidence type="ECO:0000256" key="2">
    <source>
        <dbReference type="ARBA" id="ARBA00007964"/>
    </source>
</evidence>
<feature type="domain" description="ACT" evidence="12">
    <location>
        <begin position="293"/>
        <end position="360"/>
    </location>
</feature>
<protein>
    <recommendedName>
        <fullName evidence="4">Prephenate dehydrogenase</fullName>
        <ecNumber evidence="3">1.3.1.12</ecNumber>
    </recommendedName>
</protein>
<dbReference type="GO" id="GO:0008977">
    <property type="term" value="F:prephenate dehydrogenase (NAD+) activity"/>
    <property type="evidence" value="ECO:0007669"/>
    <property type="project" value="UniProtKB-EC"/>
</dbReference>
<evidence type="ECO:0000256" key="1">
    <source>
        <dbReference type="ARBA" id="ARBA00005067"/>
    </source>
</evidence>
<keyword evidence="5" id="KW-0827">Tyrosine biosynthesis</keyword>
<dbReference type="PROSITE" id="PS51671">
    <property type="entry name" value="ACT"/>
    <property type="match status" value="1"/>
</dbReference>
<evidence type="ECO:0000256" key="5">
    <source>
        <dbReference type="ARBA" id="ARBA00022498"/>
    </source>
</evidence>
<evidence type="ECO:0000256" key="10">
    <source>
        <dbReference type="SAM" id="Phobius"/>
    </source>
</evidence>
<dbReference type="PROSITE" id="PS51176">
    <property type="entry name" value="PDH_ADH"/>
    <property type="match status" value="1"/>
</dbReference>
<evidence type="ECO:0000256" key="8">
    <source>
        <dbReference type="ARBA" id="ARBA00023141"/>
    </source>
</evidence>
<evidence type="ECO:0000256" key="9">
    <source>
        <dbReference type="ARBA" id="ARBA00049260"/>
    </source>
</evidence>
<evidence type="ECO:0000256" key="4">
    <source>
        <dbReference type="ARBA" id="ARBA00016891"/>
    </source>
</evidence>